<dbReference type="Proteomes" id="UP001497516">
    <property type="component" value="Chromosome 10"/>
</dbReference>
<evidence type="ECO:0000313" key="1">
    <source>
        <dbReference type="EMBL" id="CAL1362950.1"/>
    </source>
</evidence>
<proteinExistence type="predicted"/>
<dbReference type="EMBL" id="OZ034814">
    <property type="protein sequence ID" value="CAL1362950.1"/>
    <property type="molecule type" value="Genomic_DNA"/>
</dbReference>
<name>A0AAV2D0T4_9ROSI</name>
<reference evidence="1 2" key="1">
    <citation type="submission" date="2024-04" db="EMBL/GenBank/DDBJ databases">
        <authorList>
            <person name="Fracassetti M."/>
        </authorList>
    </citation>
    <scope>NUCLEOTIDE SEQUENCE [LARGE SCALE GENOMIC DNA]</scope>
</reference>
<sequence>MYLLSFKPSFASTELHRKLYSTTDYQTLIRVLQSQPQDHIELLSEVETRIEGKRKQRRKKFTERRLLCQSQPSKKPEARSVKLTLKAERALPCGAVKETVTALSLASISIEIATAVAISPPSSSIGRESGHLGFEVGRKQRRERTETLRSLALSRLGIFFFLGERLGIF</sequence>
<keyword evidence="2" id="KW-1185">Reference proteome</keyword>
<accession>A0AAV2D0T4</accession>
<organism evidence="1 2">
    <name type="scientific">Linum trigynum</name>
    <dbReference type="NCBI Taxonomy" id="586398"/>
    <lineage>
        <taxon>Eukaryota</taxon>
        <taxon>Viridiplantae</taxon>
        <taxon>Streptophyta</taxon>
        <taxon>Embryophyta</taxon>
        <taxon>Tracheophyta</taxon>
        <taxon>Spermatophyta</taxon>
        <taxon>Magnoliopsida</taxon>
        <taxon>eudicotyledons</taxon>
        <taxon>Gunneridae</taxon>
        <taxon>Pentapetalae</taxon>
        <taxon>rosids</taxon>
        <taxon>fabids</taxon>
        <taxon>Malpighiales</taxon>
        <taxon>Linaceae</taxon>
        <taxon>Linum</taxon>
    </lineage>
</organism>
<dbReference type="AlphaFoldDB" id="A0AAV2D0T4"/>
<evidence type="ECO:0000313" key="2">
    <source>
        <dbReference type="Proteomes" id="UP001497516"/>
    </source>
</evidence>
<gene>
    <name evidence="1" type="ORF">LTRI10_LOCUS9700</name>
</gene>
<protein>
    <submittedName>
        <fullName evidence="1">Uncharacterized protein</fullName>
    </submittedName>
</protein>